<feature type="transmembrane region" description="Helical" evidence="9">
    <location>
        <begin position="131"/>
        <end position="152"/>
    </location>
</feature>
<evidence type="ECO:0000256" key="6">
    <source>
        <dbReference type="ARBA" id="ARBA00022989"/>
    </source>
</evidence>
<comment type="subcellular location">
    <subcellularLocation>
        <location evidence="1">Cell membrane</location>
        <topology evidence="1">Multi-pass membrane protein</topology>
    </subcellularLocation>
</comment>
<evidence type="ECO:0000313" key="11">
    <source>
        <dbReference type="Proteomes" id="UP000317722"/>
    </source>
</evidence>
<keyword evidence="11" id="KW-1185">Reference proteome</keyword>
<dbReference type="GO" id="GO:0005886">
    <property type="term" value="C:plasma membrane"/>
    <property type="evidence" value="ECO:0007669"/>
    <property type="project" value="UniProtKB-SubCell"/>
</dbReference>
<dbReference type="OrthoDB" id="5195391at2"/>
<keyword evidence="5 9" id="KW-0812">Transmembrane</keyword>
<organism evidence="10 11">
    <name type="scientific">Pedococcus bigeumensis</name>
    <dbReference type="NCBI Taxonomy" id="433644"/>
    <lineage>
        <taxon>Bacteria</taxon>
        <taxon>Bacillati</taxon>
        <taxon>Actinomycetota</taxon>
        <taxon>Actinomycetes</taxon>
        <taxon>Micrococcales</taxon>
        <taxon>Intrasporangiaceae</taxon>
        <taxon>Pedococcus</taxon>
    </lineage>
</organism>
<evidence type="ECO:0000256" key="2">
    <source>
        <dbReference type="ARBA" id="ARBA00010735"/>
    </source>
</evidence>
<comment type="caution">
    <text evidence="10">The sequence shown here is derived from an EMBL/GenBank/DDBJ whole genome shotgun (WGS) entry which is preliminary data.</text>
</comment>
<feature type="compositionally biased region" description="Basic and acidic residues" evidence="8">
    <location>
        <begin position="229"/>
        <end position="239"/>
    </location>
</feature>
<feature type="transmembrane region" description="Helical" evidence="9">
    <location>
        <begin position="164"/>
        <end position="180"/>
    </location>
</feature>
<dbReference type="InterPro" id="IPR011606">
    <property type="entry name" value="Brnchd-chn_aa_trnsp_permease"/>
</dbReference>
<feature type="transmembrane region" description="Helical" evidence="9">
    <location>
        <begin position="21"/>
        <end position="41"/>
    </location>
</feature>
<evidence type="ECO:0000256" key="5">
    <source>
        <dbReference type="ARBA" id="ARBA00022692"/>
    </source>
</evidence>
<feature type="compositionally biased region" description="Low complexity" evidence="8">
    <location>
        <begin position="241"/>
        <end position="259"/>
    </location>
</feature>
<dbReference type="Proteomes" id="UP000317722">
    <property type="component" value="Unassembled WGS sequence"/>
</dbReference>
<reference evidence="10 11" key="1">
    <citation type="journal article" date="2019" name="Environ. Microbiol.">
        <title>Species interactions and distinct microbial communities in high Arctic permafrost affected cryosols are associated with the CH4 and CO2 gas fluxes.</title>
        <authorList>
            <person name="Altshuler I."/>
            <person name="Hamel J."/>
            <person name="Turney S."/>
            <person name="Magnuson E."/>
            <person name="Levesque R."/>
            <person name="Greer C."/>
            <person name="Whyte L.G."/>
        </authorList>
    </citation>
    <scope>NUCLEOTIDE SEQUENCE [LARGE SCALE GENOMIC DNA]</scope>
    <source>
        <strain evidence="10 11">S9.3A</strain>
    </source>
</reference>
<evidence type="ECO:0000256" key="3">
    <source>
        <dbReference type="ARBA" id="ARBA00022448"/>
    </source>
</evidence>
<dbReference type="GO" id="GO:1903785">
    <property type="term" value="P:L-valine transmembrane transport"/>
    <property type="evidence" value="ECO:0007669"/>
    <property type="project" value="TreeGrafter"/>
</dbReference>
<gene>
    <name evidence="10" type="ORF">EAH86_03305</name>
</gene>
<dbReference type="EMBL" id="RCZM01000001">
    <property type="protein sequence ID" value="TPG19501.1"/>
    <property type="molecule type" value="Genomic_DNA"/>
</dbReference>
<feature type="region of interest" description="Disordered" evidence="8">
    <location>
        <begin position="229"/>
        <end position="259"/>
    </location>
</feature>
<dbReference type="PANTHER" id="PTHR34979">
    <property type="entry name" value="INNER MEMBRANE PROTEIN YGAZ"/>
    <property type="match status" value="1"/>
</dbReference>
<evidence type="ECO:0000256" key="4">
    <source>
        <dbReference type="ARBA" id="ARBA00022475"/>
    </source>
</evidence>
<keyword evidence="4" id="KW-1003">Cell membrane</keyword>
<evidence type="ECO:0000256" key="9">
    <source>
        <dbReference type="SAM" id="Phobius"/>
    </source>
</evidence>
<dbReference type="Pfam" id="PF03591">
    <property type="entry name" value="AzlC"/>
    <property type="match status" value="1"/>
</dbReference>
<evidence type="ECO:0000256" key="1">
    <source>
        <dbReference type="ARBA" id="ARBA00004651"/>
    </source>
</evidence>
<dbReference type="PANTHER" id="PTHR34979:SF1">
    <property type="entry name" value="INNER MEMBRANE PROTEIN YGAZ"/>
    <property type="match status" value="1"/>
</dbReference>
<feature type="transmembrane region" description="Helical" evidence="9">
    <location>
        <begin position="187"/>
        <end position="205"/>
    </location>
</feature>
<dbReference type="AlphaFoldDB" id="A0A502D678"/>
<sequence length="259" mass="25815">MGSTALTPERRSQVVRQALSVAVATGTYGISFGALSVAAGLSILQTQVLSLLLFSGGSQFAFVGVIAAGASGGPAAIATSTLLGVRNGLYGLQVSRMLDVRGLRKALAAHLTIDESTAVGVAQPETAGARLGFWVTGLGVFVLWNATTLVGAVVGDAMGDPRQYGLDAAAAAAFCALLWPRLKSKDAVAIAVLAAVIAVLVAPHAPAGVPVLVAACTALLAGVWRRAHHDPPPPHRWPDQGHAGPAGTAGAAGAAGAAP</sequence>
<keyword evidence="3" id="KW-0813">Transport</keyword>
<evidence type="ECO:0000313" key="10">
    <source>
        <dbReference type="EMBL" id="TPG19501.1"/>
    </source>
</evidence>
<feature type="transmembrane region" description="Helical" evidence="9">
    <location>
        <begin position="61"/>
        <end position="85"/>
    </location>
</feature>
<protein>
    <submittedName>
        <fullName evidence="10">Branched-chain amino acid ABC transporter permease</fullName>
    </submittedName>
</protein>
<proteinExistence type="inferred from homology"/>
<keyword evidence="7 9" id="KW-0472">Membrane</keyword>
<accession>A0A502D678</accession>
<evidence type="ECO:0000256" key="8">
    <source>
        <dbReference type="SAM" id="MobiDB-lite"/>
    </source>
</evidence>
<comment type="similarity">
    <text evidence="2">Belongs to the AzlC family.</text>
</comment>
<evidence type="ECO:0000256" key="7">
    <source>
        <dbReference type="ARBA" id="ARBA00023136"/>
    </source>
</evidence>
<keyword evidence="6 9" id="KW-1133">Transmembrane helix</keyword>
<name>A0A502D678_9MICO</name>